<proteinExistence type="predicted"/>
<comment type="caution">
    <text evidence="3">The sequence shown here is derived from an EMBL/GenBank/DDBJ whole genome shotgun (WGS) entry which is preliminary data.</text>
</comment>
<keyword evidence="2" id="KW-0732">Signal</keyword>
<protein>
    <submittedName>
        <fullName evidence="3">Uncharacterized protein</fullName>
    </submittedName>
</protein>
<organism evidence="3 4">
    <name type="scientific">Cerrena zonata</name>
    <dbReference type="NCBI Taxonomy" id="2478898"/>
    <lineage>
        <taxon>Eukaryota</taxon>
        <taxon>Fungi</taxon>
        <taxon>Dikarya</taxon>
        <taxon>Basidiomycota</taxon>
        <taxon>Agaricomycotina</taxon>
        <taxon>Agaricomycetes</taxon>
        <taxon>Polyporales</taxon>
        <taxon>Cerrenaceae</taxon>
        <taxon>Cerrena</taxon>
    </lineage>
</organism>
<name>A0AAW0GMF2_9APHY</name>
<dbReference type="AlphaFoldDB" id="A0AAW0GMF2"/>
<feature type="compositionally biased region" description="Low complexity" evidence="1">
    <location>
        <begin position="122"/>
        <end position="136"/>
    </location>
</feature>
<evidence type="ECO:0000256" key="2">
    <source>
        <dbReference type="SAM" id="SignalP"/>
    </source>
</evidence>
<sequence>MRLSTLYAVLALPLVALAQSNSQSASQSATQAQTTQQASQNVSIILSTSFTTGETLGAGRVVSTFTSGVVFTITSAPAQATGNGTNTGNTTTSNNSSSAKPSSTAPLPTAATDIPAGGGANGAPSPGASSSNGAMGPDDSFTSSVLATHVNALLLTVAGVAVGGTLVLM</sequence>
<dbReference type="Proteomes" id="UP001385951">
    <property type="component" value="Unassembled WGS sequence"/>
</dbReference>
<evidence type="ECO:0000313" key="4">
    <source>
        <dbReference type="Proteomes" id="UP001385951"/>
    </source>
</evidence>
<feature type="compositionally biased region" description="Low complexity" evidence="1">
    <location>
        <begin position="78"/>
        <end position="112"/>
    </location>
</feature>
<evidence type="ECO:0000313" key="3">
    <source>
        <dbReference type="EMBL" id="KAK7694626.1"/>
    </source>
</evidence>
<reference evidence="3 4" key="1">
    <citation type="submission" date="2022-09" db="EMBL/GenBank/DDBJ databases">
        <authorList>
            <person name="Palmer J.M."/>
        </authorList>
    </citation>
    <scope>NUCLEOTIDE SEQUENCE [LARGE SCALE GENOMIC DNA]</scope>
    <source>
        <strain evidence="3 4">DSM 7382</strain>
    </source>
</reference>
<feature type="region of interest" description="Disordered" evidence="1">
    <location>
        <begin position="78"/>
        <end position="136"/>
    </location>
</feature>
<evidence type="ECO:0000256" key="1">
    <source>
        <dbReference type="SAM" id="MobiDB-lite"/>
    </source>
</evidence>
<feature type="chain" id="PRO_5043665046" evidence="2">
    <location>
        <begin position="19"/>
        <end position="169"/>
    </location>
</feature>
<keyword evidence="4" id="KW-1185">Reference proteome</keyword>
<accession>A0AAW0GMF2</accession>
<dbReference type="EMBL" id="JASBNA010000002">
    <property type="protein sequence ID" value="KAK7694626.1"/>
    <property type="molecule type" value="Genomic_DNA"/>
</dbReference>
<gene>
    <name evidence="3" type="ORF">QCA50_001813</name>
</gene>
<feature type="signal peptide" evidence="2">
    <location>
        <begin position="1"/>
        <end position="18"/>
    </location>
</feature>